<dbReference type="EMBL" id="CH476733">
    <property type="protein sequence ID" value="EIE79362.1"/>
    <property type="molecule type" value="Genomic_DNA"/>
</dbReference>
<organism evidence="1 2">
    <name type="scientific">Rhizopus delemar (strain RA 99-880 / ATCC MYA-4621 / FGSC 9543 / NRRL 43880)</name>
    <name type="common">Mucormycosis agent</name>
    <name type="synonym">Rhizopus arrhizus var. delemar</name>
    <dbReference type="NCBI Taxonomy" id="246409"/>
    <lineage>
        <taxon>Eukaryota</taxon>
        <taxon>Fungi</taxon>
        <taxon>Fungi incertae sedis</taxon>
        <taxon>Mucoromycota</taxon>
        <taxon>Mucoromycotina</taxon>
        <taxon>Mucoromycetes</taxon>
        <taxon>Mucorales</taxon>
        <taxon>Mucorineae</taxon>
        <taxon>Rhizopodaceae</taxon>
        <taxon>Rhizopus</taxon>
    </lineage>
</organism>
<reference evidence="1 2" key="1">
    <citation type="journal article" date="2009" name="PLoS Genet.">
        <title>Genomic analysis of the basal lineage fungus Rhizopus oryzae reveals a whole-genome duplication.</title>
        <authorList>
            <person name="Ma L.-J."/>
            <person name="Ibrahim A.S."/>
            <person name="Skory C."/>
            <person name="Grabherr M.G."/>
            <person name="Burger G."/>
            <person name="Butler M."/>
            <person name="Elias M."/>
            <person name="Idnurm A."/>
            <person name="Lang B.F."/>
            <person name="Sone T."/>
            <person name="Abe A."/>
            <person name="Calvo S.E."/>
            <person name="Corrochano L.M."/>
            <person name="Engels R."/>
            <person name="Fu J."/>
            <person name="Hansberg W."/>
            <person name="Kim J.-M."/>
            <person name="Kodira C.D."/>
            <person name="Koehrsen M.J."/>
            <person name="Liu B."/>
            <person name="Miranda-Saavedra D."/>
            <person name="O'Leary S."/>
            <person name="Ortiz-Castellanos L."/>
            <person name="Poulter R."/>
            <person name="Rodriguez-Romero J."/>
            <person name="Ruiz-Herrera J."/>
            <person name="Shen Y.-Q."/>
            <person name="Zeng Q."/>
            <person name="Galagan J."/>
            <person name="Birren B.W."/>
            <person name="Cuomo C.A."/>
            <person name="Wickes B.L."/>
        </authorList>
    </citation>
    <scope>NUCLEOTIDE SEQUENCE [LARGE SCALE GENOMIC DNA]</scope>
    <source>
        <strain evidence="2">RA 99-880 / ATCC MYA-4621 / FGSC 9543 / NRRL 43880</strain>
    </source>
</reference>
<proteinExistence type="predicted"/>
<keyword evidence="2" id="KW-1185">Reference proteome</keyword>
<sequence>MGFFVIFKIIAFQSKKILICYVLELFKLAELFCYSYVSIVRAHVN</sequence>
<dbReference type="RefSeq" id="XP_067514758.1">
    <property type="nucleotide sequence ID" value="XM_067658657.1"/>
</dbReference>
<dbReference type="GeneID" id="93611038"/>
<dbReference type="Proteomes" id="UP000009138">
    <property type="component" value="Unassembled WGS sequence"/>
</dbReference>
<dbReference type="AlphaFoldDB" id="I1BT32"/>
<evidence type="ECO:0000313" key="2">
    <source>
        <dbReference type="Proteomes" id="UP000009138"/>
    </source>
</evidence>
<dbReference type="InParanoid" id="I1BT32"/>
<gene>
    <name evidence="1" type="ORF">RO3G_04067</name>
</gene>
<name>I1BT32_RHIO9</name>
<protein>
    <submittedName>
        <fullName evidence="1">Uncharacterized protein</fullName>
    </submittedName>
</protein>
<accession>I1BT32</accession>
<evidence type="ECO:0000313" key="1">
    <source>
        <dbReference type="EMBL" id="EIE79362.1"/>
    </source>
</evidence>
<dbReference type="VEuPathDB" id="FungiDB:RO3G_04067"/>